<dbReference type="Proteomes" id="UP001054821">
    <property type="component" value="Chromosome 6"/>
</dbReference>
<sequence length="103" mass="12102">MITKWAVLGRVAFYKTRKGKINSRKTKDSWNSIFAWTEASDLDWTGYVYAGLDYQQLQLLGFSRESIPKFEFGRALIYFKPWKALERAELPPFQSERGRSGWI</sequence>
<comment type="caution">
    <text evidence="1">The sequence shown here is derived from an EMBL/GenBank/DDBJ whole genome shotgun (WGS) entry which is preliminary data.</text>
</comment>
<dbReference type="AlphaFoldDB" id="A0AAD4YVW8"/>
<accession>A0AAD4YVW8</accession>
<proteinExistence type="predicted"/>
<dbReference type="EMBL" id="JAJFAZ020000006">
    <property type="protein sequence ID" value="KAI5323361.1"/>
    <property type="molecule type" value="Genomic_DNA"/>
</dbReference>
<protein>
    <submittedName>
        <fullName evidence="1">Uncharacterized protein</fullName>
    </submittedName>
</protein>
<evidence type="ECO:0000313" key="1">
    <source>
        <dbReference type="EMBL" id="KAI5323361.1"/>
    </source>
</evidence>
<evidence type="ECO:0000313" key="2">
    <source>
        <dbReference type="Proteomes" id="UP001054821"/>
    </source>
</evidence>
<gene>
    <name evidence="1" type="ORF">L3X38_032433</name>
</gene>
<keyword evidence="2" id="KW-1185">Reference proteome</keyword>
<reference evidence="1 2" key="1">
    <citation type="journal article" date="2022" name="G3 (Bethesda)">
        <title>Whole-genome sequence and methylome profiling of the almond [Prunus dulcis (Mill.) D.A. Webb] cultivar 'Nonpareil'.</title>
        <authorList>
            <person name="D'Amico-Willman K.M."/>
            <person name="Ouma W.Z."/>
            <person name="Meulia T."/>
            <person name="Sideli G.M."/>
            <person name="Gradziel T.M."/>
            <person name="Fresnedo-Ramirez J."/>
        </authorList>
    </citation>
    <scope>NUCLEOTIDE SEQUENCE [LARGE SCALE GENOMIC DNA]</scope>
    <source>
        <strain evidence="1">Clone GOH B32 T37-40</strain>
    </source>
</reference>
<organism evidence="1 2">
    <name type="scientific">Prunus dulcis</name>
    <name type="common">Almond</name>
    <name type="synonym">Amygdalus dulcis</name>
    <dbReference type="NCBI Taxonomy" id="3755"/>
    <lineage>
        <taxon>Eukaryota</taxon>
        <taxon>Viridiplantae</taxon>
        <taxon>Streptophyta</taxon>
        <taxon>Embryophyta</taxon>
        <taxon>Tracheophyta</taxon>
        <taxon>Spermatophyta</taxon>
        <taxon>Magnoliopsida</taxon>
        <taxon>eudicotyledons</taxon>
        <taxon>Gunneridae</taxon>
        <taxon>Pentapetalae</taxon>
        <taxon>rosids</taxon>
        <taxon>fabids</taxon>
        <taxon>Rosales</taxon>
        <taxon>Rosaceae</taxon>
        <taxon>Amygdaloideae</taxon>
        <taxon>Amygdaleae</taxon>
        <taxon>Prunus</taxon>
    </lineage>
</organism>
<name>A0AAD4YVW8_PRUDU</name>